<evidence type="ECO:0000259" key="2">
    <source>
        <dbReference type="Pfam" id="PF13581"/>
    </source>
</evidence>
<dbReference type="EMBL" id="JACCFS010000001">
    <property type="protein sequence ID" value="NYJ36380.1"/>
    <property type="molecule type" value="Genomic_DNA"/>
</dbReference>
<evidence type="ECO:0000256" key="1">
    <source>
        <dbReference type="ARBA" id="ARBA00022527"/>
    </source>
</evidence>
<dbReference type="InterPro" id="IPR036890">
    <property type="entry name" value="HATPase_C_sf"/>
</dbReference>
<dbReference type="Gene3D" id="3.30.565.10">
    <property type="entry name" value="Histidine kinase-like ATPase, C-terminal domain"/>
    <property type="match status" value="1"/>
</dbReference>
<protein>
    <submittedName>
        <fullName evidence="3">Anti-sigma regulatory factor (Ser/Thr protein kinase)</fullName>
    </submittedName>
</protein>
<proteinExistence type="predicted"/>
<name>A0A7Z0EQG8_9ACTN</name>
<evidence type="ECO:0000313" key="4">
    <source>
        <dbReference type="Proteomes" id="UP000572051"/>
    </source>
</evidence>
<dbReference type="InterPro" id="IPR050267">
    <property type="entry name" value="Anti-sigma-factor_SerPK"/>
</dbReference>
<dbReference type="CDD" id="cd16936">
    <property type="entry name" value="HATPase_RsbW-like"/>
    <property type="match status" value="1"/>
</dbReference>
<dbReference type="Pfam" id="PF13581">
    <property type="entry name" value="HATPase_c_2"/>
    <property type="match status" value="1"/>
</dbReference>
<keyword evidence="1" id="KW-0723">Serine/threonine-protein kinase</keyword>
<reference evidence="3 4" key="1">
    <citation type="submission" date="2020-07" db="EMBL/GenBank/DDBJ databases">
        <title>Sequencing the genomes of 1000 actinobacteria strains.</title>
        <authorList>
            <person name="Klenk H.-P."/>
        </authorList>
    </citation>
    <scope>NUCLEOTIDE SEQUENCE [LARGE SCALE GENOMIC DNA]</scope>
    <source>
        <strain evidence="3 4">DSM 44442</strain>
    </source>
</reference>
<keyword evidence="1" id="KW-0418">Kinase</keyword>
<accession>A0A7Z0EQG8</accession>
<organism evidence="3 4">
    <name type="scientific">Nocardiopsis aegyptia</name>
    <dbReference type="NCBI Taxonomy" id="220378"/>
    <lineage>
        <taxon>Bacteria</taxon>
        <taxon>Bacillati</taxon>
        <taxon>Actinomycetota</taxon>
        <taxon>Actinomycetes</taxon>
        <taxon>Streptosporangiales</taxon>
        <taxon>Nocardiopsidaceae</taxon>
        <taxon>Nocardiopsis</taxon>
    </lineage>
</organism>
<dbReference type="InterPro" id="IPR003594">
    <property type="entry name" value="HATPase_dom"/>
</dbReference>
<dbReference type="PANTHER" id="PTHR35526">
    <property type="entry name" value="ANTI-SIGMA-F FACTOR RSBW-RELATED"/>
    <property type="match status" value="1"/>
</dbReference>
<feature type="domain" description="Histidine kinase/HSP90-like ATPase" evidence="2">
    <location>
        <begin position="8"/>
        <end position="82"/>
    </location>
</feature>
<dbReference type="GO" id="GO:0004674">
    <property type="term" value="F:protein serine/threonine kinase activity"/>
    <property type="evidence" value="ECO:0007669"/>
    <property type="project" value="UniProtKB-KW"/>
</dbReference>
<keyword evidence="1" id="KW-0808">Transferase</keyword>
<dbReference type="SUPFAM" id="SSF55874">
    <property type="entry name" value="ATPase domain of HSP90 chaperone/DNA topoisomerase II/histidine kinase"/>
    <property type="match status" value="1"/>
</dbReference>
<comment type="caution">
    <text evidence="3">The sequence shown here is derived from an EMBL/GenBank/DDBJ whole genome shotgun (WGS) entry which is preliminary data.</text>
</comment>
<gene>
    <name evidence="3" type="ORF">HNR10_004261</name>
</gene>
<evidence type="ECO:0000313" key="3">
    <source>
        <dbReference type="EMBL" id="NYJ36380.1"/>
    </source>
</evidence>
<dbReference type="Proteomes" id="UP000572051">
    <property type="component" value="Unassembled WGS sequence"/>
</dbReference>
<dbReference type="PANTHER" id="PTHR35526:SF3">
    <property type="entry name" value="ANTI-SIGMA-F FACTOR RSBW"/>
    <property type="match status" value="1"/>
</dbReference>
<keyword evidence="4" id="KW-1185">Reference proteome</keyword>
<dbReference type="AlphaFoldDB" id="A0A7Z0EQG8"/>
<sequence length="119" mass="12844">MGIEPPGNLGLILSELATNAVHHTRSGLPEGRFAVRLLVRSDRLRLEVRDGGPLGNVHPLRRSTSDPLAEHGRGLVLVDSFAARWGRLPNGHGMYAEVDRRPGLVTEISGVVSTTPSRP</sequence>